<evidence type="ECO:0000256" key="3">
    <source>
        <dbReference type="ARBA" id="ARBA00022692"/>
    </source>
</evidence>
<dbReference type="EMBL" id="JAACYA010000001">
    <property type="protein sequence ID" value="MBK3331549.1"/>
    <property type="molecule type" value="Genomic_DNA"/>
</dbReference>
<sequence>MREKLKDLLEPHKIHKKLGDFLEFLEDIIVLILLILLFLLSIYALHDIYIALTKAKVKVYDLIPKFIYLFILIELFRLTIVYLKERRIDTSLIVKTTLIAVLREIIIKAPYFKPLDYVGIAFLTLILALMYYVPKYIFVSEAEFELKKKPYQLKTKRVVKSKRKE</sequence>
<dbReference type="Proteomes" id="UP000772812">
    <property type="component" value="Unassembled WGS sequence"/>
</dbReference>
<comment type="subcellular location">
    <subcellularLocation>
        <location evidence="1">Cell membrane</location>
        <topology evidence="1">Multi-pass membrane protein</topology>
    </subcellularLocation>
</comment>
<keyword evidence="3 6" id="KW-0812">Transmembrane</keyword>
<evidence type="ECO:0000256" key="1">
    <source>
        <dbReference type="ARBA" id="ARBA00004651"/>
    </source>
</evidence>
<evidence type="ECO:0000256" key="5">
    <source>
        <dbReference type="ARBA" id="ARBA00023136"/>
    </source>
</evidence>
<keyword evidence="2" id="KW-1003">Cell membrane</keyword>
<organism evidence="7 8">
    <name type="scientific">Persephonella atlantica</name>
    <dbReference type="NCBI Taxonomy" id="2699429"/>
    <lineage>
        <taxon>Bacteria</taxon>
        <taxon>Pseudomonadati</taxon>
        <taxon>Aquificota</taxon>
        <taxon>Aquificia</taxon>
        <taxon>Aquificales</taxon>
        <taxon>Hydrogenothermaceae</taxon>
        <taxon>Persephonella</taxon>
    </lineage>
</organism>
<evidence type="ECO:0000256" key="2">
    <source>
        <dbReference type="ARBA" id="ARBA00022475"/>
    </source>
</evidence>
<name>A0ABS1GF53_9AQUI</name>
<feature type="transmembrane region" description="Helical" evidence="6">
    <location>
        <begin position="66"/>
        <end position="83"/>
    </location>
</feature>
<proteinExistence type="predicted"/>
<keyword evidence="4 6" id="KW-1133">Transmembrane helix</keyword>
<evidence type="ECO:0000313" key="8">
    <source>
        <dbReference type="Proteomes" id="UP000772812"/>
    </source>
</evidence>
<keyword evidence="5 6" id="KW-0472">Membrane</keyword>
<accession>A0ABS1GF53</accession>
<dbReference type="Pfam" id="PF06146">
    <property type="entry name" value="PsiE"/>
    <property type="match status" value="1"/>
</dbReference>
<reference evidence="7 8" key="1">
    <citation type="journal article" date="2021" name="Syst. Appl. Microbiol.">
        <title>Persephonella atlantica sp. nov.: How to adapt to physico-chemical gradients in high temperature hydrothermal habitats.</title>
        <authorList>
            <person name="Francois D.X."/>
            <person name="Godfroy A."/>
            <person name="Mathien C."/>
            <person name="Aube J."/>
            <person name="Cathalot C."/>
            <person name="Lesongeur F."/>
            <person name="L'Haridon S."/>
            <person name="Philippon X."/>
            <person name="Roussel E.G."/>
        </authorList>
    </citation>
    <scope>NUCLEOTIDE SEQUENCE [LARGE SCALE GENOMIC DNA]</scope>
    <source>
        <strain evidence="7 8">MO1340</strain>
    </source>
</reference>
<comment type="caution">
    <text evidence="7">The sequence shown here is derived from an EMBL/GenBank/DDBJ whole genome shotgun (WGS) entry which is preliminary data.</text>
</comment>
<dbReference type="InterPro" id="IPR020948">
    <property type="entry name" value="P_starv_induced_PsiE-like"/>
</dbReference>
<feature type="transmembrane region" description="Helical" evidence="6">
    <location>
        <begin position="117"/>
        <end position="139"/>
    </location>
</feature>
<evidence type="ECO:0000256" key="6">
    <source>
        <dbReference type="SAM" id="Phobius"/>
    </source>
</evidence>
<protein>
    <submittedName>
        <fullName evidence="7">Phosphate-starvation-inducible PsiE family protein</fullName>
    </submittedName>
</protein>
<evidence type="ECO:0000313" key="7">
    <source>
        <dbReference type="EMBL" id="MBK3331549.1"/>
    </source>
</evidence>
<gene>
    <name evidence="7" type="ORF">GWK41_00545</name>
</gene>
<evidence type="ECO:0000256" key="4">
    <source>
        <dbReference type="ARBA" id="ARBA00022989"/>
    </source>
</evidence>
<feature type="transmembrane region" description="Helical" evidence="6">
    <location>
        <begin position="21"/>
        <end position="46"/>
    </location>
</feature>
<keyword evidence="8" id="KW-1185">Reference proteome</keyword>